<proteinExistence type="predicted"/>
<evidence type="ECO:0000313" key="6">
    <source>
        <dbReference type="EMBL" id="PNX97948.1"/>
    </source>
</evidence>
<evidence type="ECO:0000256" key="4">
    <source>
        <dbReference type="ARBA" id="ARBA00022723"/>
    </source>
</evidence>
<evidence type="ECO:0000256" key="1">
    <source>
        <dbReference type="ARBA" id="ARBA00012468"/>
    </source>
</evidence>
<dbReference type="GO" id="GO:0098849">
    <property type="term" value="P:cellular detoxification of cadmium ion"/>
    <property type="evidence" value="ECO:0007669"/>
    <property type="project" value="TreeGrafter"/>
</dbReference>
<keyword evidence="4" id="KW-0479">Metal-binding</keyword>
<dbReference type="PROSITE" id="PS51443">
    <property type="entry name" value="PCS"/>
    <property type="match status" value="1"/>
</dbReference>
<comment type="caution">
    <text evidence="6">The sequence shown here is derived from an EMBL/GenBank/DDBJ whole genome shotgun (WGS) entry which is preliminary data.</text>
</comment>
<dbReference type="InterPro" id="IPR007719">
    <property type="entry name" value="PCS_N"/>
</dbReference>
<dbReference type="PANTHER" id="PTHR33447">
    <property type="entry name" value="GLUTATHIONE GAMMA-GLUTAMYLCYSTEINYLTRANSFERASE"/>
    <property type="match status" value="1"/>
</dbReference>
<keyword evidence="3" id="KW-0808">Transferase</keyword>
<feature type="domain" description="Peptidase C83" evidence="5">
    <location>
        <begin position="50"/>
        <end position="138"/>
    </location>
</feature>
<organism evidence="6 7">
    <name type="scientific">Trifolium pratense</name>
    <name type="common">Red clover</name>
    <dbReference type="NCBI Taxonomy" id="57577"/>
    <lineage>
        <taxon>Eukaryota</taxon>
        <taxon>Viridiplantae</taxon>
        <taxon>Streptophyta</taxon>
        <taxon>Embryophyta</taxon>
        <taxon>Tracheophyta</taxon>
        <taxon>Spermatophyta</taxon>
        <taxon>Magnoliopsida</taxon>
        <taxon>eudicotyledons</taxon>
        <taxon>Gunneridae</taxon>
        <taxon>Pentapetalae</taxon>
        <taxon>rosids</taxon>
        <taxon>fabids</taxon>
        <taxon>Fabales</taxon>
        <taxon>Fabaceae</taxon>
        <taxon>Papilionoideae</taxon>
        <taxon>50 kb inversion clade</taxon>
        <taxon>NPAAA clade</taxon>
        <taxon>Hologalegina</taxon>
        <taxon>IRL clade</taxon>
        <taxon>Trifolieae</taxon>
        <taxon>Trifolium</taxon>
    </lineage>
</organism>
<keyword evidence="2" id="KW-0104">Cadmium</keyword>
<dbReference type="EMBL" id="ASHM01016119">
    <property type="protein sequence ID" value="PNX97948.1"/>
    <property type="molecule type" value="Genomic_DNA"/>
</dbReference>
<dbReference type="GO" id="GO:0046872">
    <property type="term" value="F:metal ion binding"/>
    <property type="evidence" value="ECO:0007669"/>
    <property type="project" value="UniProtKB-KW"/>
</dbReference>
<dbReference type="SUPFAM" id="SSF54001">
    <property type="entry name" value="Cysteine proteinases"/>
    <property type="match status" value="1"/>
</dbReference>
<accession>A0A2K3N4I7</accession>
<dbReference type="GO" id="GO:0010273">
    <property type="term" value="P:detoxification of copper ion"/>
    <property type="evidence" value="ECO:0007669"/>
    <property type="project" value="TreeGrafter"/>
</dbReference>
<dbReference type="GO" id="GO:0046938">
    <property type="term" value="P:phytochelatin biosynthetic process"/>
    <property type="evidence" value="ECO:0007669"/>
    <property type="project" value="InterPro"/>
</dbReference>
<dbReference type="Gene3D" id="3.90.70.30">
    <property type="entry name" value="Phytochelatin synthase, N-terminal domain"/>
    <property type="match status" value="1"/>
</dbReference>
<dbReference type="SUPFAM" id="SSF54928">
    <property type="entry name" value="RNA-binding domain, RBD"/>
    <property type="match status" value="1"/>
</dbReference>
<dbReference type="Proteomes" id="UP000236291">
    <property type="component" value="Unassembled WGS sequence"/>
</dbReference>
<dbReference type="InterPro" id="IPR038156">
    <property type="entry name" value="PCS_N_sf"/>
</dbReference>
<evidence type="ECO:0000256" key="3">
    <source>
        <dbReference type="ARBA" id="ARBA00022679"/>
    </source>
</evidence>
<sequence>MNPKTGKRRGFITYNSVEEATSIALQASDGRDLHGRQVQVNYVDVRPHEGRPTRVYKLPVPSPPAVDLVSDQGKQLFGEAIQDGTMEGFCKLMSYFVTQYEVTFCGLATLSMVLNALAIDPGKPWKAPWRWFDESMLK</sequence>
<reference evidence="6 7" key="1">
    <citation type="journal article" date="2014" name="Am. J. Bot.">
        <title>Genome assembly and annotation for red clover (Trifolium pratense; Fabaceae).</title>
        <authorList>
            <person name="Istvanek J."/>
            <person name="Jaros M."/>
            <person name="Krenek A."/>
            <person name="Repkova J."/>
        </authorList>
    </citation>
    <scope>NUCLEOTIDE SEQUENCE [LARGE SCALE GENOMIC DNA]</scope>
    <source>
        <strain evidence="7">cv. Tatra</strain>
        <tissue evidence="6">Young leaves</tissue>
    </source>
</reference>
<evidence type="ECO:0000256" key="2">
    <source>
        <dbReference type="ARBA" id="ARBA00022539"/>
    </source>
</evidence>
<reference evidence="6 7" key="2">
    <citation type="journal article" date="2017" name="Front. Plant Sci.">
        <title>Gene Classification and Mining of Molecular Markers Useful in Red Clover (Trifolium pratense) Breeding.</title>
        <authorList>
            <person name="Istvanek J."/>
            <person name="Dluhosova J."/>
            <person name="Dluhos P."/>
            <person name="Patkova L."/>
            <person name="Nedelnik J."/>
            <person name="Repkova J."/>
        </authorList>
    </citation>
    <scope>NUCLEOTIDE SEQUENCE [LARGE SCALE GENOMIC DNA]</scope>
    <source>
        <strain evidence="7">cv. Tatra</strain>
        <tissue evidence="6">Young leaves</tissue>
    </source>
</reference>
<protein>
    <recommendedName>
        <fullName evidence="1">glutathione gamma-glutamylcysteinyltransferase</fullName>
        <ecNumber evidence="1">2.3.2.15</ecNumber>
    </recommendedName>
</protein>
<dbReference type="InterPro" id="IPR040409">
    <property type="entry name" value="PCS-like"/>
</dbReference>
<dbReference type="GO" id="GO:0016756">
    <property type="term" value="F:glutathione gamma-glutamylcysteinyltransferase activity"/>
    <property type="evidence" value="ECO:0007669"/>
    <property type="project" value="UniProtKB-EC"/>
</dbReference>
<name>A0A2K3N4I7_TRIPR</name>
<dbReference type="Pfam" id="PF05023">
    <property type="entry name" value="Phytochelatin"/>
    <property type="match status" value="1"/>
</dbReference>
<dbReference type="InterPro" id="IPR035979">
    <property type="entry name" value="RBD_domain_sf"/>
</dbReference>
<gene>
    <name evidence="6" type="ORF">L195_g021188</name>
</gene>
<dbReference type="GO" id="GO:0003676">
    <property type="term" value="F:nucleic acid binding"/>
    <property type="evidence" value="ECO:0007669"/>
    <property type="project" value="InterPro"/>
</dbReference>
<evidence type="ECO:0000259" key="5">
    <source>
        <dbReference type="PROSITE" id="PS51443"/>
    </source>
</evidence>
<dbReference type="PANTHER" id="PTHR33447:SF2">
    <property type="entry name" value="GLUTATHIONE GAMMA-GLUTAMYLCYSTEINYLTRANSFERASE"/>
    <property type="match status" value="1"/>
</dbReference>
<dbReference type="InterPro" id="IPR038765">
    <property type="entry name" value="Papain-like_cys_pep_sf"/>
</dbReference>
<evidence type="ECO:0000313" key="7">
    <source>
        <dbReference type="Proteomes" id="UP000236291"/>
    </source>
</evidence>
<dbReference type="AlphaFoldDB" id="A0A2K3N4I7"/>
<dbReference type="EC" id="2.3.2.15" evidence="1"/>